<dbReference type="AlphaFoldDB" id="A0AB38R249"/>
<feature type="transmembrane region" description="Helical" evidence="1">
    <location>
        <begin position="61"/>
        <end position="86"/>
    </location>
</feature>
<organism evidence="2 3">
    <name type="scientific">Parageobacillus thermoglucosidasius</name>
    <name type="common">Geobacillus thermoglucosidasius</name>
    <dbReference type="NCBI Taxonomy" id="1426"/>
    <lineage>
        <taxon>Bacteria</taxon>
        <taxon>Bacillati</taxon>
        <taxon>Bacillota</taxon>
        <taxon>Bacilli</taxon>
        <taxon>Bacillales</taxon>
        <taxon>Anoxybacillaceae</taxon>
        <taxon>Parageobacillus</taxon>
    </lineage>
</organism>
<evidence type="ECO:0000256" key="1">
    <source>
        <dbReference type="SAM" id="Phobius"/>
    </source>
</evidence>
<protein>
    <submittedName>
        <fullName evidence="2">Uncharacterized protein</fullName>
    </submittedName>
</protein>
<dbReference type="RefSeq" id="WP_256834940.1">
    <property type="nucleotide sequence ID" value="NZ_CP063414.1"/>
</dbReference>
<dbReference type="NCBIfam" id="NF041644">
    <property type="entry name" value="CBO0543_fam"/>
    <property type="match status" value="1"/>
</dbReference>
<keyword evidence="1" id="KW-0472">Membrane</keyword>
<accession>A0AB38R249</accession>
<name>A0AB38R249_PARTM</name>
<sequence>MPIVKHSKKWNWRSSPKTPSFIRAKRAPAYIATLVFASWIGTYLDLYFVGNGWYYFPHRPFPALFSIDLSFTLIGLPLFATVFLYAMAKLHPWQRGYFLITISLLMTWIEKQAETIGWFVHSSEWKHTYSFVGYSLFMAMVWKFYRWMSPL</sequence>
<dbReference type="InterPro" id="IPR048147">
    <property type="entry name" value="CBO0543-like"/>
</dbReference>
<keyword evidence="1" id="KW-1133">Transmembrane helix</keyword>
<evidence type="ECO:0000313" key="3">
    <source>
        <dbReference type="Proteomes" id="UP001058458"/>
    </source>
</evidence>
<feature type="transmembrane region" description="Helical" evidence="1">
    <location>
        <begin position="27"/>
        <end position="49"/>
    </location>
</feature>
<dbReference type="Proteomes" id="UP001058458">
    <property type="component" value="Chromosome"/>
</dbReference>
<dbReference type="EMBL" id="CP063414">
    <property type="protein sequence ID" value="UOE77713.1"/>
    <property type="molecule type" value="Genomic_DNA"/>
</dbReference>
<proteinExistence type="predicted"/>
<reference evidence="2" key="1">
    <citation type="submission" date="2020-10" db="EMBL/GenBank/DDBJ databases">
        <authorList>
            <person name="Delgado J.A."/>
            <person name="Gonzalez J.M."/>
        </authorList>
    </citation>
    <scope>NUCLEOTIDE SEQUENCE</scope>
    <source>
        <strain evidence="2">23.6</strain>
    </source>
</reference>
<gene>
    <name evidence="2" type="ORF">IMI45_08020</name>
</gene>
<keyword evidence="1" id="KW-0812">Transmembrane</keyword>
<evidence type="ECO:0000313" key="2">
    <source>
        <dbReference type="EMBL" id="UOE77713.1"/>
    </source>
</evidence>